<protein>
    <submittedName>
        <fullName evidence="2">Uncharacterized protein</fullName>
    </submittedName>
</protein>
<accession>A0ABR8IYQ7</accession>
<sequence>MEQMQVQIKELNEQIQALQQERDALTNNKVESGENDSPQAIVEAYRRQARENVQLSAELKGIDDAIAALTEGIAFLERQLQQKQGYLSKRSSLSIRISQQQQQLEEAKKVAQVHALRVNQLAQELATEIKFLKACADELSPMYWQVYYKPFITGFKTISVPYVRSDGEVWTIVNRIV</sequence>
<keyword evidence="3" id="KW-1185">Reference proteome</keyword>
<dbReference type="Proteomes" id="UP000660381">
    <property type="component" value="Unassembled WGS sequence"/>
</dbReference>
<organism evidence="2 3">
    <name type="scientific">Anabaena catenula FACHB-362</name>
    <dbReference type="NCBI Taxonomy" id="2692877"/>
    <lineage>
        <taxon>Bacteria</taxon>
        <taxon>Bacillati</taxon>
        <taxon>Cyanobacteriota</taxon>
        <taxon>Cyanophyceae</taxon>
        <taxon>Nostocales</taxon>
        <taxon>Nostocaceae</taxon>
        <taxon>Anabaena</taxon>
    </lineage>
</organism>
<dbReference type="RefSeq" id="WP_190904918.1">
    <property type="nucleotide sequence ID" value="NZ_JACJTQ010000001.1"/>
</dbReference>
<evidence type="ECO:0000313" key="2">
    <source>
        <dbReference type="EMBL" id="MBD2690304.1"/>
    </source>
</evidence>
<feature type="coiled-coil region" evidence="1">
    <location>
        <begin position="90"/>
        <end position="124"/>
    </location>
</feature>
<evidence type="ECO:0000313" key="3">
    <source>
        <dbReference type="Proteomes" id="UP000660381"/>
    </source>
</evidence>
<proteinExistence type="predicted"/>
<gene>
    <name evidence="2" type="ORF">H6G68_00810</name>
</gene>
<feature type="coiled-coil region" evidence="1">
    <location>
        <begin position="1"/>
        <end position="35"/>
    </location>
</feature>
<name>A0ABR8IYQ7_9NOST</name>
<evidence type="ECO:0000256" key="1">
    <source>
        <dbReference type="SAM" id="Coils"/>
    </source>
</evidence>
<comment type="caution">
    <text evidence="2">The sequence shown here is derived from an EMBL/GenBank/DDBJ whole genome shotgun (WGS) entry which is preliminary data.</text>
</comment>
<dbReference type="EMBL" id="JACJTQ010000001">
    <property type="protein sequence ID" value="MBD2690304.1"/>
    <property type="molecule type" value="Genomic_DNA"/>
</dbReference>
<keyword evidence="1" id="KW-0175">Coiled coil</keyword>
<reference evidence="2 3" key="1">
    <citation type="journal article" date="2020" name="ISME J.">
        <title>Comparative genomics reveals insights into cyanobacterial evolution and habitat adaptation.</title>
        <authorList>
            <person name="Chen M.Y."/>
            <person name="Teng W.K."/>
            <person name="Zhao L."/>
            <person name="Hu C.X."/>
            <person name="Zhou Y.K."/>
            <person name="Han B.P."/>
            <person name="Song L.R."/>
            <person name="Shu W.S."/>
        </authorList>
    </citation>
    <scope>NUCLEOTIDE SEQUENCE [LARGE SCALE GENOMIC DNA]</scope>
    <source>
        <strain evidence="2 3">FACHB-362</strain>
    </source>
</reference>